<feature type="transmembrane region" description="Helical" evidence="5">
    <location>
        <begin position="149"/>
        <end position="168"/>
    </location>
</feature>
<feature type="transmembrane region" description="Helical" evidence="5">
    <location>
        <begin position="86"/>
        <end position="109"/>
    </location>
</feature>
<keyword evidence="3 5" id="KW-1133">Transmembrane helix</keyword>
<evidence type="ECO:0000256" key="2">
    <source>
        <dbReference type="ARBA" id="ARBA00022692"/>
    </source>
</evidence>
<accession>A0A1T5HE67</accession>
<dbReference type="PANTHER" id="PTHR43424">
    <property type="entry name" value="LOCUS PUTATIVE PROTEIN 1-RELATED"/>
    <property type="match status" value="1"/>
</dbReference>
<dbReference type="InterPro" id="IPR002797">
    <property type="entry name" value="Polysacc_synth"/>
</dbReference>
<dbReference type="InterPro" id="IPR052556">
    <property type="entry name" value="PolySynth_Transporter"/>
</dbReference>
<feature type="transmembrane region" description="Helical" evidence="5">
    <location>
        <begin position="258"/>
        <end position="278"/>
    </location>
</feature>
<dbReference type="PANTHER" id="PTHR43424:SF1">
    <property type="entry name" value="LOCUS PUTATIVE PROTEIN 1-RELATED"/>
    <property type="match status" value="1"/>
</dbReference>
<organism evidence="6 7">
    <name type="scientific">Dyadobacter psychrophilus</name>
    <dbReference type="NCBI Taxonomy" id="651661"/>
    <lineage>
        <taxon>Bacteria</taxon>
        <taxon>Pseudomonadati</taxon>
        <taxon>Bacteroidota</taxon>
        <taxon>Cytophagia</taxon>
        <taxon>Cytophagales</taxon>
        <taxon>Spirosomataceae</taxon>
        <taxon>Dyadobacter</taxon>
    </lineage>
</organism>
<dbReference type="Pfam" id="PF01943">
    <property type="entry name" value="Polysacc_synt"/>
    <property type="match status" value="1"/>
</dbReference>
<protein>
    <submittedName>
        <fullName evidence="6">Polysaccharide transporter, PST family</fullName>
    </submittedName>
</protein>
<dbReference type="EMBL" id="FUZA01000012">
    <property type="protein sequence ID" value="SKC18962.1"/>
    <property type="molecule type" value="Genomic_DNA"/>
</dbReference>
<dbReference type="GO" id="GO:0016020">
    <property type="term" value="C:membrane"/>
    <property type="evidence" value="ECO:0007669"/>
    <property type="project" value="UniProtKB-SubCell"/>
</dbReference>
<feature type="transmembrane region" description="Helical" evidence="5">
    <location>
        <begin position="174"/>
        <end position="200"/>
    </location>
</feature>
<dbReference type="RefSeq" id="WP_170916737.1">
    <property type="nucleotide sequence ID" value="NZ_FUZA01000012.1"/>
</dbReference>
<evidence type="ECO:0000313" key="7">
    <source>
        <dbReference type="Proteomes" id="UP000190897"/>
    </source>
</evidence>
<evidence type="ECO:0000256" key="5">
    <source>
        <dbReference type="SAM" id="Phobius"/>
    </source>
</evidence>
<name>A0A1T5HE67_9BACT</name>
<sequence>MNIGKSEKQLTRNILSLTLVQIANYGMPLISVPIISRIIGPEKFGIINFSAAFVTYFTLLISYGFDLTATRKIAKDPYNEDNRSTVFSEVFCTQLLLLLLATCIFLILVFTVPRLQIDRKIITFSFILCISTVFTQNWLFQAMQDLSRVALFNLVSKVLFTMTILLLIKRSDDYIWQPLLIGIIQTFVSLTSFLWAIKVYKIKLTRVPLARCLQLLWEEKTVFFSLVVVNLYTTTNTFILGLYQSAEQTGFYTAGQRLILIAQSILTLPLTQAFYPFIGKAFRDDRQQGLRVTQKILPLIIIFTGVATIVMILLGPLVIRSFYGHKFEAAVPVFQILAMIPLCIAVSNVFGIQIMLNLGLDRFFLRITSVGALLSILLNVFMIRQWGYIGTSFNWLLTEVFILISMYVVLLRQGINPVELHYFKFSSLKEYLGPIKTKLFTR</sequence>
<keyword evidence="7" id="KW-1185">Reference proteome</keyword>
<feature type="transmembrane region" description="Helical" evidence="5">
    <location>
        <begin position="363"/>
        <end position="383"/>
    </location>
</feature>
<evidence type="ECO:0000256" key="1">
    <source>
        <dbReference type="ARBA" id="ARBA00004141"/>
    </source>
</evidence>
<feature type="transmembrane region" description="Helical" evidence="5">
    <location>
        <begin position="329"/>
        <end position="351"/>
    </location>
</feature>
<feature type="transmembrane region" description="Helical" evidence="5">
    <location>
        <begin position="45"/>
        <end position="65"/>
    </location>
</feature>
<proteinExistence type="predicted"/>
<dbReference type="AlphaFoldDB" id="A0A1T5HE67"/>
<keyword evidence="4 5" id="KW-0472">Membrane</keyword>
<feature type="transmembrane region" description="Helical" evidence="5">
    <location>
        <begin position="395"/>
        <end position="415"/>
    </location>
</feature>
<comment type="subcellular location">
    <subcellularLocation>
        <location evidence="1">Membrane</location>
        <topology evidence="1">Multi-pass membrane protein</topology>
    </subcellularLocation>
</comment>
<keyword evidence="2 5" id="KW-0812">Transmembrane</keyword>
<feature type="transmembrane region" description="Helical" evidence="5">
    <location>
        <begin position="121"/>
        <end position="140"/>
    </location>
</feature>
<evidence type="ECO:0000313" key="6">
    <source>
        <dbReference type="EMBL" id="SKC18962.1"/>
    </source>
</evidence>
<evidence type="ECO:0000256" key="4">
    <source>
        <dbReference type="ARBA" id="ARBA00023136"/>
    </source>
</evidence>
<evidence type="ECO:0000256" key="3">
    <source>
        <dbReference type="ARBA" id="ARBA00022989"/>
    </source>
</evidence>
<dbReference type="CDD" id="cd13128">
    <property type="entry name" value="MATE_Wzx_like"/>
    <property type="match status" value="1"/>
</dbReference>
<feature type="transmembrane region" description="Helical" evidence="5">
    <location>
        <begin position="14"/>
        <end position="39"/>
    </location>
</feature>
<feature type="transmembrane region" description="Helical" evidence="5">
    <location>
        <begin position="299"/>
        <end position="323"/>
    </location>
</feature>
<dbReference type="Proteomes" id="UP000190897">
    <property type="component" value="Unassembled WGS sequence"/>
</dbReference>
<reference evidence="7" key="1">
    <citation type="submission" date="2017-02" db="EMBL/GenBank/DDBJ databases">
        <authorList>
            <person name="Varghese N."/>
            <person name="Submissions S."/>
        </authorList>
    </citation>
    <scope>NUCLEOTIDE SEQUENCE [LARGE SCALE GENOMIC DNA]</scope>
    <source>
        <strain evidence="7">DSM 22270</strain>
    </source>
</reference>
<dbReference type="STRING" id="651661.SAMN05660293_05388"/>
<feature type="transmembrane region" description="Helical" evidence="5">
    <location>
        <begin position="221"/>
        <end position="246"/>
    </location>
</feature>
<gene>
    <name evidence="6" type="ORF">SAMN05660293_05388</name>
</gene>